<protein>
    <recommendedName>
        <fullName evidence="2">BTB domain-containing protein</fullName>
    </recommendedName>
</protein>
<dbReference type="Pfam" id="PF00651">
    <property type="entry name" value="BTB"/>
    <property type="match status" value="1"/>
</dbReference>
<evidence type="ECO:0000256" key="1">
    <source>
        <dbReference type="SAM" id="MobiDB-lite"/>
    </source>
</evidence>
<dbReference type="InterPro" id="IPR011333">
    <property type="entry name" value="SKP1/BTB/POZ_sf"/>
</dbReference>
<feature type="region of interest" description="Disordered" evidence="1">
    <location>
        <begin position="220"/>
        <end position="299"/>
    </location>
</feature>
<evidence type="ECO:0000259" key="2">
    <source>
        <dbReference type="Pfam" id="PF00651"/>
    </source>
</evidence>
<evidence type="ECO:0000313" key="4">
    <source>
        <dbReference type="Proteomes" id="UP000054144"/>
    </source>
</evidence>
<dbReference type="Gene3D" id="3.30.710.10">
    <property type="entry name" value="Potassium Channel Kv1.1, Chain A"/>
    <property type="match status" value="1"/>
</dbReference>
<dbReference type="AlphaFoldDB" id="A0A0D7A6G1"/>
<organism evidence="3 4">
    <name type="scientific">Fistulina hepatica ATCC 64428</name>
    <dbReference type="NCBI Taxonomy" id="1128425"/>
    <lineage>
        <taxon>Eukaryota</taxon>
        <taxon>Fungi</taxon>
        <taxon>Dikarya</taxon>
        <taxon>Basidiomycota</taxon>
        <taxon>Agaricomycotina</taxon>
        <taxon>Agaricomycetes</taxon>
        <taxon>Agaricomycetidae</taxon>
        <taxon>Agaricales</taxon>
        <taxon>Fistulinaceae</taxon>
        <taxon>Fistulina</taxon>
    </lineage>
</organism>
<gene>
    <name evidence="3" type="ORF">FISHEDRAFT_75646</name>
</gene>
<keyword evidence="4" id="KW-1185">Reference proteome</keyword>
<dbReference type="InterPro" id="IPR000210">
    <property type="entry name" value="BTB/POZ_dom"/>
</dbReference>
<name>A0A0D7A6G1_9AGAR</name>
<feature type="compositionally biased region" description="Basic residues" evidence="1">
    <location>
        <begin position="248"/>
        <end position="262"/>
    </location>
</feature>
<accession>A0A0D7A6G1</accession>
<feature type="compositionally biased region" description="Polar residues" evidence="1">
    <location>
        <begin position="290"/>
        <end position="299"/>
    </location>
</feature>
<evidence type="ECO:0000313" key="3">
    <source>
        <dbReference type="EMBL" id="KIY46393.1"/>
    </source>
</evidence>
<proteinExistence type="predicted"/>
<dbReference type="OrthoDB" id="2593747at2759"/>
<feature type="domain" description="BTB" evidence="2">
    <location>
        <begin position="24"/>
        <end position="113"/>
    </location>
</feature>
<feature type="compositionally biased region" description="Basic and acidic residues" evidence="1">
    <location>
        <begin position="230"/>
        <end position="241"/>
    </location>
</feature>
<dbReference type="EMBL" id="KN882033">
    <property type="protein sequence ID" value="KIY46393.1"/>
    <property type="molecule type" value="Genomic_DNA"/>
</dbReference>
<dbReference type="Proteomes" id="UP000054144">
    <property type="component" value="Unassembled WGS sequence"/>
</dbReference>
<reference evidence="3 4" key="1">
    <citation type="journal article" date="2015" name="Fungal Genet. Biol.">
        <title>Evolution of novel wood decay mechanisms in Agaricales revealed by the genome sequences of Fistulina hepatica and Cylindrobasidium torrendii.</title>
        <authorList>
            <person name="Floudas D."/>
            <person name="Held B.W."/>
            <person name="Riley R."/>
            <person name="Nagy L.G."/>
            <person name="Koehler G."/>
            <person name="Ransdell A.S."/>
            <person name="Younus H."/>
            <person name="Chow J."/>
            <person name="Chiniquy J."/>
            <person name="Lipzen A."/>
            <person name="Tritt A."/>
            <person name="Sun H."/>
            <person name="Haridas S."/>
            <person name="LaButti K."/>
            <person name="Ohm R.A."/>
            <person name="Kues U."/>
            <person name="Blanchette R.A."/>
            <person name="Grigoriev I.V."/>
            <person name="Minto R.E."/>
            <person name="Hibbett D.S."/>
        </authorList>
    </citation>
    <scope>NUCLEOTIDE SEQUENCE [LARGE SCALE GENOMIC DNA]</scope>
    <source>
        <strain evidence="3 4">ATCC 64428</strain>
    </source>
</reference>
<sequence>MSNNSGNLETPEYPQNKRFFWQLITFVVEDQLFRVPVECLTTDYDVLKDCMEKALKFPTSPYNRVELKDTKASDFEALLDLLYYPKIKQSDADKPDAPVEDRLLSAFRAADFWKFTAAHGIAASLAHLGGTTATCEKIRLGRKYCHNDWLAEAFREFVTGKEGPSADDIKVISAETAVRLYRAREKWQSTRKTTALTGAGYVPEEDPLLKEEFSNLNKKTPAAGIGYQNKEADNAKKRQADDNLANSKRPRLMKGNMIRRSKAPTTDDPAGAVRVMEKPNGDTSKAGDAQMTNNGNSYS</sequence>